<reference evidence="8 9" key="1">
    <citation type="submission" date="2024-04" db="EMBL/GenBank/DDBJ databases">
        <authorList>
            <person name="Fracassetti M."/>
        </authorList>
    </citation>
    <scope>NUCLEOTIDE SEQUENCE [LARGE SCALE GENOMIC DNA]</scope>
</reference>
<feature type="region of interest" description="Disordered" evidence="7">
    <location>
        <begin position="275"/>
        <end position="341"/>
    </location>
</feature>
<evidence type="ECO:0000256" key="1">
    <source>
        <dbReference type="ARBA" id="ARBA00005485"/>
    </source>
</evidence>
<gene>
    <name evidence="8" type="ORF">LTRI10_LOCUS48285</name>
</gene>
<keyword evidence="2 5" id="KW-0853">WD repeat</keyword>
<evidence type="ECO:0000256" key="2">
    <source>
        <dbReference type="ARBA" id="ARBA00022574"/>
    </source>
</evidence>
<evidence type="ECO:0000313" key="8">
    <source>
        <dbReference type="EMBL" id="CAL1408711.1"/>
    </source>
</evidence>
<organism evidence="8 9">
    <name type="scientific">Linum trigynum</name>
    <dbReference type="NCBI Taxonomy" id="586398"/>
    <lineage>
        <taxon>Eukaryota</taxon>
        <taxon>Viridiplantae</taxon>
        <taxon>Streptophyta</taxon>
        <taxon>Embryophyta</taxon>
        <taxon>Tracheophyta</taxon>
        <taxon>Spermatophyta</taxon>
        <taxon>Magnoliopsida</taxon>
        <taxon>eudicotyledons</taxon>
        <taxon>Gunneridae</taxon>
        <taxon>Pentapetalae</taxon>
        <taxon>rosids</taxon>
        <taxon>fabids</taxon>
        <taxon>Malpighiales</taxon>
        <taxon>Linaceae</taxon>
        <taxon>Linum</taxon>
    </lineage>
</organism>
<keyword evidence="4 6" id="KW-0175">Coiled coil</keyword>
<evidence type="ECO:0000256" key="4">
    <source>
        <dbReference type="ARBA" id="ARBA00023054"/>
    </source>
</evidence>
<dbReference type="Gene3D" id="2.130.10.10">
    <property type="entry name" value="YVTN repeat-like/Quinoprotein amine dehydrogenase"/>
    <property type="match status" value="2"/>
</dbReference>
<evidence type="ECO:0000256" key="5">
    <source>
        <dbReference type="PROSITE-ProRule" id="PRU00221"/>
    </source>
</evidence>
<dbReference type="InterPro" id="IPR008545">
    <property type="entry name" value="Web"/>
</dbReference>
<dbReference type="InterPro" id="IPR015943">
    <property type="entry name" value="WD40/YVTN_repeat-like_dom_sf"/>
</dbReference>
<dbReference type="AlphaFoldDB" id="A0AAV2GDB9"/>
<evidence type="ECO:0000256" key="6">
    <source>
        <dbReference type="SAM" id="Coils"/>
    </source>
</evidence>
<accession>A0AAV2GDB9</accession>
<dbReference type="PANTHER" id="PTHR19854">
    <property type="entry name" value="TRANSDUCIN BETA-LIKE 3"/>
    <property type="match status" value="1"/>
</dbReference>
<dbReference type="PROSITE" id="PS50294">
    <property type="entry name" value="WD_REPEATS_REGION"/>
    <property type="match status" value="2"/>
</dbReference>
<evidence type="ECO:0000256" key="7">
    <source>
        <dbReference type="SAM" id="MobiDB-lite"/>
    </source>
</evidence>
<dbReference type="InterPro" id="IPR036322">
    <property type="entry name" value="WD40_repeat_dom_sf"/>
</dbReference>
<dbReference type="Pfam" id="PF00400">
    <property type="entry name" value="WD40"/>
    <property type="match status" value="3"/>
</dbReference>
<proteinExistence type="inferred from homology"/>
<feature type="repeat" description="WD" evidence="5">
    <location>
        <begin position="400"/>
        <end position="441"/>
    </location>
</feature>
<dbReference type="SUPFAM" id="SSF50978">
    <property type="entry name" value="WD40 repeat-like"/>
    <property type="match status" value="1"/>
</dbReference>
<keyword evidence="3" id="KW-0677">Repeat</keyword>
<dbReference type="InterPro" id="IPR020472">
    <property type="entry name" value="WD40_PAC1"/>
</dbReference>
<dbReference type="SMART" id="SM00320">
    <property type="entry name" value="WD40"/>
    <property type="match status" value="5"/>
</dbReference>
<evidence type="ECO:0000256" key="3">
    <source>
        <dbReference type="ARBA" id="ARBA00022737"/>
    </source>
</evidence>
<evidence type="ECO:0008006" key="10">
    <source>
        <dbReference type="Google" id="ProtNLM"/>
    </source>
</evidence>
<dbReference type="EMBL" id="OZ034821">
    <property type="protein sequence ID" value="CAL1408711.1"/>
    <property type="molecule type" value="Genomic_DNA"/>
</dbReference>
<dbReference type="InterPro" id="IPR019775">
    <property type="entry name" value="WD40_repeat_CS"/>
</dbReference>
<comment type="similarity">
    <text evidence="1">Belongs to the WEB family.</text>
</comment>
<dbReference type="PROSITE" id="PS50082">
    <property type="entry name" value="WD_REPEATS_2"/>
    <property type="match status" value="2"/>
</dbReference>
<keyword evidence="9" id="KW-1185">Reference proteome</keyword>
<dbReference type="PROSITE" id="PS00678">
    <property type="entry name" value="WD_REPEATS_1"/>
    <property type="match status" value="2"/>
</dbReference>
<evidence type="ECO:0000313" key="9">
    <source>
        <dbReference type="Proteomes" id="UP001497516"/>
    </source>
</evidence>
<feature type="coiled-coil region" evidence="6">
    <location>
        <begin position="7"/>
        <end position="65"/>
    </location>
</feature>
<dbReference type="Proteomes" id="UP001497516">
    <property type="component" value="Chromosome 8"/>
</dbReference>
<protein>
    <recommendedName>
        <fullName evidence="10">Protein DECREASED SIZE EXCLUSION LIMIT 1</fullName>
    </recommendedName>
</protein>
<dbReference type="Pfam" id="PF05701">
    <property type="entry name" value="WEMBL"/>
    <property type="match status" value="1"/>
</dbReference>
<dbReference type="PRINTS" id="PR00320">
    <property type="entry name" value="GPROTEINBRPT"/>
</dbReference>
<feature type="region of interest" description="Disordered" evidence="7">
    <location>
        <begin position="532"/>
        <end position="556"/>
    </location>
</feature>
<dbReference type="PANTHER" id="PTHR19854:SF1">
    <property type="entry name" value="GUANINE NUCLEOTIDE-BINDING PROTEIN SUBUNIT BETA-LIKE PROTEIN 1"/>
    <property type="match status" value="1"/>
</dbReference>
<dbReference type="InterPro" id="IPR001680">
    <property type="entry name" value="WD40_rpt"/>
</dbReference>
<sequence length="772" mass="83772">MADDGRVRTVRSEMKELIKTKEELDRAKDEATQSWLDSKPLIDELEKLQSELDAAKSRGSAASAAVLELQSEVEANHREVRSKMEEEVKAMKATNELTLAVDQTCKDLEAIKVEADERRRERRKLKQVLRMRRQSLRALQLKLRAVRIEAAAFAASAGDAAAVIALSAEAVEEEDGGGRVELTAEEYEALTGRAQEETALSRWRVSVSVEQKLAAEASRNIALARLKQVYSNSSNFNKVNGGKSRRKAARWEDEEEDVIVEDEEVMAAPAGIKGGARSDVVEEEAAATGDSSGRAGGQIVIPKARARAMAAESNRKRLPRPPARRSASQDSNGRKRVVKKRSKPSFFAKQWSSSSLVCSNLLIISSSGEVPSSGKFLLRLQSLVSRRMSKRPPPDPAAVLRGHRASVADVCFHPSKPILFSGSSDGELRIWDIVQHRTLSSSWVHSAAHGILTVASSSEIGANKVISQGRDGTVKCWDIQDGSLSRAPLVTIKTSSYHFCKLSLVQMPAAGAGAANWCRNQQEKENVDVVYDGRGNLGEDESESSNSTEEDSHCGGPNCIAVAGELTSEVELWDLKSAERIARLPESSSTGSPSISGSQRGMCMSVQAFLPSSSQGFLNVLAGYEDGSMLWWDIRSAAGPLTSVKYHSEPVLSISIDGFCTGGISGSADDKIMLYSFDASTGSCIIRKEISLERPGISGTSIRPDGKIVATAGWDHRIRVYNYRKGNALAILKYHQATCNGVSYSPDSKLLASASEDSTIALWELYPPSISK</sequence>
<name>A0AAV2GDB9_9ROSI</name>
<feature type="repeat" description="WD" evidence="5">
    <location>
        <begin position="732"/>
        <end position="765"/>
    </location>
</feature>